<evidence type="ECO:0000313" key="2">
    <source>
        <dbReference type="Proteomes" id="UP000183047"/>
    </source>
</evidence>
<dbReference type="AlphaFoldDB" id="A0A1G5CK52"/>
<proteinExistence type="predicted"/>
<accession>A0A1G5CK52</accession>
<name>A0A1G5CK52_9FIRM</name>
<evidence type="ECO:0000313" key="1">
    <source>
        <dbReference type="EMBL" id="SCY02875.1"/>
    </source>
</evidence>
<dbReference type="Proteomes" id="UP000183047">
    <property type="component" value="Unassembled WGS sequence"/>
</dbReference>
<dbReference type="EMBL" id="FMUR01000006">
    <property type="protein sequence ID" value="SCY02875.1"/>
    <property type="molecule type" value="Genomic_DNA"/>
</dbReference>
<organism evidence="1 2">
    <name type="scientific">Butyrivibrio hungatei</name>
    <dbReference type="NCBI Taxonomy" id="185008"/>
    <lineage>
        <taxon>Bacteria</taxon>
        <taxon>Bacillati</taxon>
        <taxon>Bacillota</taxon>
        <taxon>Clostridia</taxon>
        <taxon>Lachnospirales</taxon>
        <taxon>Lachnospiraceae</taxon>
        <taxon>Butyrivibrio</taxon>
    </lineage>
</organism>
<dbReference type="RefSeq" id="WP_074461851.1">
    <property type="nucleotide sequence ID" value="NZ_FMUR01000006.1"/>
</dbReference>
<gene>
    <name evidence="1" type="ORF">SAMN02910451_01171</name>
</gene>
<keyword evidence="2" id="KW-1185">Reference proteome</keyword>
<reference evidence="2" key="1">
    <citation type="submission" date="2016-10" db="EMBL/GenBank/DDBJ databases">
        <authorList>
            <person name="Varghese N."/>
            <person name="Submissions S."/>
        </authorList>
    </citation>
    <scope>NUCLEOTIDE SEQUENCE [LARGE SCALE GENOMIC DNA]</scope>
    <source>
        <strain evidence="2">XBD2006</strain>
    </source>
</reference>
<protein>
    <submittedName>
        <fullName evidence="1">Uncharacterized protein</fullName>
    </submittedName>
</protein>
<dbReference type="OrthoDB" id="2005286at2"/>
<sequence>MFFGKSDKDVRLSDSQYKKLVKNMGKQERKEFDRKQKQLQRERDDDWLLGMLFLTDDSDDM</sequence>